<dbReference type="Proteomes" id="UP001596972">
    <property type="component" value="Unassembled WGS sequence"/>
</dbReference>
<feature type="region of interest" description="Disordered" evidence="2">
    <location>
        <begin position="156"/>
        <end position="183"/>
    </location>
</feature>
<sequence length="183" mass="19194">MSDATADIVRAGPPDAGEILTVQRAAYLTEAQLYGDPFIPPLVESLDQVRAALRDAGGFALKAVLDGRLAGAVRVRFNDRTCLIGRLVVAPDLQGRGIGGRLLRAVEDAAAGRADACALFTGHLSDGNLRLYRRAGYRETRRERVAAHLTHVHMRKPLGAATAEPSEASEAAGTAGTAEPAGA</sequence>
<name>A0ABW3EWQ1_9ACTN</name>
<dbReference type="Pfam" id="PF13673">
    <property type="entry name" value="Acetyltransf_10"/>
    <property type="match status" value="1"/>
</dbReference>
<evidence type="ECO:0000256" key="1">
    <source>
        <dbReference type="ARBA" id="ARBA00022679"/>
    </source>
</evidence>
<dbReference type="PROSITE" id="PS51186">
    <property type="entry name" value="GNAT"/>
    <property type="match status" value="1"/>
</dbReference>
<keyword evidence="4" id="KW-0012">Acyltransferase</keyword>
<keyword evidence="5" id="KW-1185">Reference proteome</keyword>
<dbReference type="Gene3D" id="3.40.630.30">
    <property type="match status" value="1"/>
</dbReference>
<dbReference type="CDD" id="cd04301">
    <property type="entry name" value="NAT_SF"/>
    <property type="match status" value="1"/>
</dbReference>
<dbReference type="EMBL" id="JBHTJA010000070">
    <property type="protein sequence ID" value="MFD0904005.1"/>
    <property type="molecule type" value="Genomic_DNA"/>
</dbReference>
<organism evidence="4 5">
    <name type="scientific">Actinomadura sediminis</name>
    <dbReference type="NCBI Taxonomy" id="1038904"/>
    <lineage>
        <taxon>Bacteria</taxon>
        <taxon>Bacillati</taxon>
        <taxon>Actinomycetota</taxon>
        <taxon>Actinomycetes</taxon>
        <taxon>Streptosporangiales</taxon>
        <taxon>Thermomonosporaceae</taxon>
        <taxon>Actinomadura</taxon>
    </lineage>
</organism>
<reference evidence="5" key="1">
    <citation type="journal article" date="2019" name="Int. J. Syst. Evol. Microbiol.">
        <title>The Global Catalogue of Microorganisms (GCM) 10K type strain sequencing project: providing services to taxonomists for standard genome sequencing and annotation.</title>
        <authorList>
            <consortium name="The Broad Institute Genomics Platform"/>
            <consortium name="The Broad Institute Genome Sequencing Center for Infectious Disease"/>
            <person name="Wu L."/>
            <person name="Ma J."/>
        </authorList>
    </citation>
    <scope>NUCLEOTIDE SEQUENCE [LARGE SCALE GENOMIC DNA]</scope>
    <source>
        <strain evidence="5">JCM 31202</strain>
    </source>
</reference>
<evidence type="ECO:0000259" key="3">
    <source>
        <dbReference type="PROSITE" id="PS51186"/>
    </source>
</evidence>
<protein>
    <submittedName>
        <fullName evidence="4">GNAT family N-acetyltransferase</fullName>
        <ecNumber evidence="4">2.3.-.-</ecNumber>
    </submittedName>
</protein>
<evidence type="ECO:0000313" key="4">
    <source>
        <dbReference type="EMBL" id="MFD0904005.1"/>
    </source>
</evidence>
<keyword evidence="1 4" id="KW-0808">Transferase</keyword>
<dbReference type="InterPro" id="IPR016181">
    <property type="entry name" value="Acyl_CoA_acyltransferase"/>
</dbReference>
<dbReference type="InterPro" id="IPR050769">
    <property type="entry name" value="NAT_camello-type"/>
</dbReference>
<comment type="caution">
    <text evidence="4">The sequence shown here is derived from an EMBL/GenBank/DDBJ whole genome shotgun (WGS) entry which is preliminary data.</text>
</comment>
<dbReference type="SUPFAM" id="SSF55729">
    <property type="entry name" value="Acyl-CoA N-acyltransferases (Nat)"/>
    <property type="match status" value="1"/>
</dbReference>
<dbReference type="PANTHER" id="PTHR13947:SF37">
    <property type="entry name" value="LD18367P"/>
    <property type="match status" value="1"/>
</dbReference>
<proteinExistence type="predicted"/>
<dbReference type="PANTHER" id="PTHR13947">
    <property type="entry name" value="GNAT FAMILY N-ACETYLTRANSFERASE"/>
    <property type="match status" value="1"/>
</dbReference>
<feature type="domain" description="N-acetyltransferase" evidence="3">
    <location>
        <begin position="17"/>
        <end position="159"/>
    </location>
</feature>
<dbReference type="InterPro" id="IPR000182">
    <property type="entry name" value="GNAT_dom"/>
</dbReference>
<evidence type="ECO:0000256" key="2">
    <source>
        <dbReference type="SAM" id="MobiDB-lite"/>
    </source>
</evidence>
<dbReference type="EC" id="2.3.-.-" evidence="4"/>
<feature type="compositionally biased region" description="Low complexity" evidence="2">
    <location>
        <begin position="159"/>
        <end position="183"/>
    </location>
</feature>
<evidence type="ECO:0000313" key="5">
    <source>
        <dbReference type="Proteomes" id="UP001596972"/>
    </source>
</evidence>
<gene>
    <name evidence="4" type="ORF">ACFQ11_26720</name>
</gene>
<accession>A0ABW3EWQ1</accession>
<dbReference type="GO" id="GO:0016746">
    <property type="term" value="F:acyltransferase activity"/>
    <property type="evidence" value="ECO:0007669"/>
    <property type="project" value="UniProtKB-KW"/>
</dbReference>
<dbReference type="RefSeq" id="WP_378303413.1">
    <property type="nucleotide sequence ID" value="NZ_JBHTJA010000070.1"/>
</dbReference>